<dbReference type="InterPro" id="IPR017972">
    <property type="entry name" value="Cyt_P450_CS"/>
</dbReference>
<dbReference type="InterPro" id="IPR050476">
    <property type="entry name" value="Insect_CytP450_Detox"/>
</dbReference>
<sequence>MLVTLVLVVTAIVTAVYAYSRYRHNYWAARGVPTAPNLLPLIGHFHTQFVVSKKKPRWLYTDEAYYHGGSWLCGTYDKFKPVLMIGDPDIVKAVLIKDFDHFVDRRKAVFASKRDKIFSGILTVLTGEQWKGVRSLLSPIFTSGKMKGLFRLVEQKADELTAYIHREIKANSKIKIRKAFGFYSLEVISSCAFGMETNTLADGDSIFNQKVQAMSKISTGRVIKFLFFMLFPKLFQALGVNLTVPETEFFKEVVEEAMRKRENQEHKRGDFLDLMMEARKDQNNPNAKPNKYTITDELVVSNAILFILAGFDTTANTLCFVAYMLALNPEEQQRLRQEVRDIIKDEGELTYQGLLGAKFLDAVINETLRLHPTAHFTERQCTKDYTIPGTNVTLRAKDMVMIPVWSIHRDEKHWPEPEKFRPDRFLPENKDQIRSGTFLPFGLGPRNCIGMRFALMEAKLALAKMVLNFEMSCEPGKEEIDMDSSIGLMRPSEECSLIFTPLE</sequence>
<dbReference type="FunFam" id="1.10.630.10:FF:000042">
    <property type="entry name" value="Cytochrome P450"/>
    <property type="match status" value="1"/>
</dbReference>
<evidence type="ECO:0000256" key="5">
    <source>
        <dbReference type="ARBA" id="ARBA00022617"/>
    </source>
</evidence>
<evidence type="ECO:0000256" key="6">
    <source>
        <dbReference type="ARBA" id="ARBA00022723"/>
    </source>
</evidence>
<evidence type="ECO:0000256" key="7">
    <source>
        <dbReference type="ARBA" id="ARBA00022824"/>
    </source>
</evidence>
<evidence type="ECO:0008006" key="18">
    <source>
        <dbReference type="Google" id="ProtNLM"/>
    </source>
</evidence>
<protein>
    <recommendedName>
        <fullName evidence="18">Cytochrome P450</fullName>
    </recommendedName>
</protein>
<dbReference type="PROSITE" id="PS00086">
    <property type="entry name" value="CYTOCHROME_P450"/>
    <property type="match status" value="1"/>
</dbReference>
<evidence type="ECO:0000256" key="2">
    <source>
        <dbReference type="ARBA" id="ARBA00004174"/>
    </source>
</evidence>
<proteinExistence type="inferred from homology"/>
<evidence type="ECO:0000256" key="8">
    <source>
        <dbReference type="ARBA" id="ARBA00022848"/>
    </source>
</evidence>
<dbReference type="GO" id="GO:0005789">
    <property type="term" value="C:endoplasmic reticulum membrane"/>
    <property type="evidence" value="ECO:0007669"/>
    <property type="project" value="UniProtKB-SubCell"/>
</dbReference>
<feature type="binding site" description="axial binding residue" evidence="13">
    <location>
        <position position="448"/>
    </location>
    <ligand>
        <name>heme</name>
        <dbReference type="ChEBI" id="CHEBI:30413"/>
    </ligand>
    <ligandPart>
        <name>Fe</name>
        <dbReference type="ChEBI" id="CHEBI:18248"/>
    </ligandPart>
</feature>
<dbReference type="InterPro" id="IPR001128">
    <property type="entry name" value="Cyt_P450"/>
</dbReference>
<gene>
    <name evidence="16" type="ORF">Pcinc_042438</name>
</gene>
<keyword evidence="11 14" id="KW-0503">Monooxygenase</keyword>
<dbReference type="GO" id="GO:0020037">
    <property type="term" value="F:heme binding"/>
    <property type="evidence" value="ECO:0007669"/>
    <property type="project" value="InterPro"/>
</dbReference>
<comment type="subcellular location">
    <subcellularLocation>
        <location evidence="3">Endoplasmic reticulum membrane</location>
        <topology evidence="3">Peripheral membrane protein</topology>
    </subcellularLocation>
    <subcellularLocation>
        <location evidence="2">Microsome membrane</location>
        <topology evidence="2">Peripheral membrane protein</topology>
    </subcellularLocation>
</comment>
<keyword evidence="10 13" id="KW-0408">Iron</keyword>
<keyword evidence="6 13" id="KW-0479">Metal-binding</keyword>
<evidence type="ECO:0000256" key="1">
    <source>
        <dbReference type="ARBA" id="ARBA00001971"/>
    </source>
</evidence>
<dbReference type="PANTHER" id="PTHR24292:SF54">
    <property type="entry name" value="CYP9F3-RELATED"/>
    <property type="match status" value="1"/>
</dbReference>
<dbReference type="PANTHER" id="PTHR24292">
    <property type="entry name" value="CYTOCHROME P450"/>
    <property type="match status" value="1"/>
</dbReference>
<evidence type="ECO:0000256" key="9">
    <source>
        <dbReference type="ARBA" id="ARBA00023002"/>
    </source>
</evidence>
<evidence type="ECO:0000256" key="13">
    <source>
        <dbReference type="PIRSR" id="PIRSR602401-1"/>
    </source>
</evidence>
<reference evidence="16" key="1">
    <citation type="submission" date="2023-10" db="EMBL/GenBank/DDBJ databases">
        <title>Genome assemblies of two species of porcelain crab, Petrolisthes cinctipes and Petrolisthes manimaculis (Anomura: Porcellanidae).</title>
        <authorList>
            <person name="Angst P."/>
        </authorList>
    </citation>
    <scope>NUCLEOTIDE SEQUENCE</scope>
    <source>
        <strain evidence="16">PB745_01</strain>
        <tissue evidence="16">Gill</tissue>
    </source>
</reference>
<evidence type="ECO:0000256" key="4">
    <source>
        <dbReference type="ARBA" id="ARBA00010617"/>
    </source>
</evidence>
<feature type="signal peptide" evidence="15">
    <location>
        <begin position="1"/>
        <end position="18"/>
    </location>
</feature>
<evidence type="ECO:0000256" key="14">
    <source>
        <dbReference type="RuleBase" id="RU000461"/>
    </source>
</evidence>
<keyword evidence="12" id="KW-0472">Membrane</keyword>
<keyword evidence="8" id="KW-0492">Microsome</keyword>
<evidence type="ECO:0000256" key="11">
    <source>
        <dbReference type="ARBA" id="ARBA00023033"/>
    </source>
</evidence>
<evidence type="ECO:0000256" key="3">
    <source>
        <dbReference type="ARBA" id="ARBA00004406"/>
    </source>
</evidence>
<dbReference type="AlphaFoldDB" id="A0AAE1BHI3"/>
<comment type="cofactor">
    <cofactor evidence="1 13">
        <name>heme</name>
        <dbReference type="ChEBI" id="CHEBI:30413"/>
    </cofactor>
</comment>
<dbReference type="InterPro" id="IPR036396">
    <property type="entry name" value="Cyt_P450_sf"/>
</dbReference>
<evidence type="ECO:0000313" key="16">
    <source>
        <dbReference type="EMBL" id="KAK3850882.1"/>
    </source>
</evidence>
<feature type="chain" id="PRO_5042098403" description="Cytochrome P450" evidence="15">
    <location>
        <begin position="19"/>
        <end position="503"/>
    </location>
</feature>
<keyword evidence="7" id="KW-0256">Endoplasmic reticulum</keyword>
<keyword evidence="15" id="KW-0732">Signal</keyword>
<organism evidence="16 17">
    <name type="scientific">Petrolisthes cinctipes</name>
    <name type="common">Flat porcelain crab</name>
    <dbReference type="NCBI Taxonomy" id="88211"/>
    <lineage>
        <taxon>Eukaryota</taxon>
        <taxon>Metazoa</taxon>
        <taxon>Ecdysozoa</taxon>
        <taxon>Arthropoda</taxon>
        <taxon>Crustacea</taxon>
        <taxon>Multicrustacea</taxon>
        <taxon>Malacostraca</taxon>
        <taxon>Eumalacostraca</taxon>
        <taxon>Eucarida</taxon>
        <taxon>Decapoda</taxon>
        <taxon>Pleocyemata</taxon>
        <taxon>Anomura</taxon>
        <taxon>Galatheoidea</taxon>
        <taxon>Porcellanidae</taxon>
        <taxon>Petrolisthes</taxon>
    </lineage>
</organism>
<dbReference type="GO" id="GO:0004497">
    <property type="term" value="F:monooxygenase activity"/>
    <property type="evidence" value="ECO:0007669"/>
    <property type="project" value="UniProtKB-KW"/>
</dbReference>
<evidence type="ECO:0000256" key="12">
    <source>
        <dbReference type="ARBA" id="ARBA00023136"/>
    </source>
</evidence>
<keyword evidence="9 14" id="KW-0560">Oxidoreductase</keyword>
<keyword evidence="5 13" id="KW-0349">Heme</keyword>
<name>A0AAE1BHI3_PETCI</name>
<dbReference type="PRINTS" id="PR00385">
    <property type="entry name" value="P450"/>
</dbReference>
<accession>A0AAE1BHI3</accession>
<evidence type="ECO:0000313" key="17">
    <source>
        <dbReference type="Proteomes" id="UP001286313"/>
    </source>
</evidence>
<dbReference type="CDD" id="cd11056">
    <property type="entry name" value="CYP6-like"/>
    <property type="match status" value="1"/>
</dbReference>
<dbReference type="PRINTS" id="PR00463">
    <property type="entry name" value="EP450I"/>
</dbReference>
<evidence type="ECO:0000256" key="15">
    <source>
        <dbReference type="SAM" id="SignalP"/>
    </source>
</evidence>
<dbReference type="Pfam" id="PF00067">
    <property type="entry name" value="p450"/>
    <property type="match status" value="1"/>
</dbReference>
<evidence type="ECO:0000256" key="10">
    <source>
        <dbReference type="ARBA" id="ARBA00023004"/>
    </source>
</evidence>
<comment type="similarity">
    <text evidence="4 14">Belongs to the cytochrome P450 family.</text>
</comment>
<dbReference type="SUPFAM" id="SSF48264">
    <property type="entry name" value="Cytochrome P450"/>
    <property type="match status" value="1"/>
</dbReference>
<dbReference type="GO" id="GO:0005506">
    <property type="term" value="F:iron ion binding"/>
    <property type="evidence" value="ECO:0007669"/>
    <property type="project" value="InterPro"/>
</dbReference>
<dbReference type="InterPro" id="IPR002401">
    <property type="entry name" value="Cyt_P450_E_grp-I"/>
</dbReference>
<dbReference type="GO" id="GO:0016705">
    <property type="term" value="F:oxidoreductase activity, acting on paired donors, with incorporation or reduction of molecular oxygen"/>
    <property type="evidence" value="ECO:0007669"/>
    <property type="project" value="InterPro"/>
</dbReference>
<dbReference type="Gene3D" id="1.10.630.10">
    <property type="entry name" value="Cytochrome P450"/>
    <property type="match status" value="1"/>
</dbReference>
<dbReference type="Proteomes" id="UP001286313">
    <property type="component" value="Unassembled WGS sequence"/>
</dbReference>
<keyword evidence="17" id="KW-1185">Reference proteome</keyword>
<comment type="caution">
    <text evidence="16">The sequence shown here is derived from an EMBL/GenBank/DDBJ whole genome shotgun (WGS) entry which is preliminary data.</text>
</comment>
<dbReference type="EMBL" id="JAWQEG010008155">
    <property type="protein sequence ID" value="KAK3850882.1"/>
    <property type="molecule type" value="Genomic_DNA"/>
</dbReference>